<organism evidence="1 2">
    <name type="scientific">Zopfia rhizophila CBS 207.26</name>
    <dbReference type="NCBI Taxonomy" id="1314779"/>
    <lineage>
        <taxon>Eukaryota</taxon>
        <taxon>Fungi</taxon>
        <taxon>Dikarya</taxon>
        <taxon>Ascomycota</taxon>
        <taxon>Pezizomycotina</taxon>
        <taxon>Dothideomycetes</taxon>
        <taxon>Dothideomycetes incertae sedis</taxon>
        <taxon>Zopfiaceae</taxon>
        <taxon>Zopfia</taxon>
    </lineage>
</organism>
<accession>A0A6A6E9F1</accession>
<dbReference type="Proteomes" id="UP000800200">
    <property type="component" value="Unassembled WGS sequence"/>
</dbReference>
<keyword evidence="2" id="KW-1185">Reference proteome</keyword>
<evidence type="ECO:0000313" key="1">
    <source>
        <dbReference type="EMBL" id="KAF2188587.1"/>
    </source>
</evidence>
<evidence type="ECO:0000313" key="2">
    <source>
        <dbReference type="Proteomes" id="UP000800200"/>
    </source>
</evidence>
<gene>
    <name evidence="1" type="ORF">K469DRAFT_767659</name>
</gene>
<dbReference type="AlphaFoldDB" id="A0A6A6E9F1"/>
<name>A0A6A6E9F1_9PEZI</name>
<sequence length="217" mass="24022">MCTGDDMKQREIVGLLRIVIEFFPRTCDCEVSARGANRAQIYLELCPVTWHPGWIVVKERRHLGQTVLNTGVSPSLTVECGRGLEGTPNVREQKILKDCLWQLSTRITSGTHPGLISLVGVRVSTSKCEEEEGLGVLRWIGKTGPEIAFRVSEHINCYIGGQCCCDQVQPSELVASPDVIQRILDALDVSVKAEQAGHRVLDELVKAISKLIFRLLC</sequence>
<protein>
    <submittedName>
        <fullName evidence="1">Uncharacterized protein</fullName>
    </submittedName>
</protein>
<reference evidence="1" key="1">
    <citation type="journal article" date="2020" name="Stud. Mycol.">
        <title>101 Dothideomycetes genomes: a test case for predicting lifestyles and emergence of pathogens.</title>
        <authorList>
            <person name="Haridas S."/>
            <person name="Albert R."/>
            <person name="Binder M."/>
            <person name="Bloem J."/>
            <person name="Labutti K."/>
            <person name="Salamov A."/>
            <person name="Andreopoulos B."/>
            <person name="Baker S."/>
            <person name="Barry K."/>
            <person name="Bills G."/>
            <person name="Bluhm B."/>
            <person name="Cannon C."/>
            <person name="Castanera R."/>
            <person name="Culley D."/>
            <person name="Daum C."/>
            <person name="Ezra D."/>
            <person name="Gonzalez J."/>
            <person name="Henrissat B."/>
            <person name="Kuo A."/>
            <person name="Liang C."/>
            <person name="Lipzen A."/>
            <person name="Lutzoni F."/>
            <person name="Magnuson J."/>
            <person name="Mondo S."/>
            <person name="Nolan M."/>
            <person name="Ohm R."/>
            <person name="Pangilinan J."/>
            <person name="Park H.-J."/>
            <person name="Ramirez L."/>
            <person name="Alfaro M."/>
            <person name="Sun H."/>
            <person name="Tritt A."/>
            <person name="Yoshinaga Y."/>
            <person name="Zwiers L.-H."/>
            <person name="Turgeon B."/>
            <person name="Goodwin S."/>
            <person name="Spatafora J."/>
            <person name="Crous P."/>
            <person name="Grigoriev I."/>
        </authorList>
    </citation>
    <scope>NUCLEOTIDE SEQUENCE</scope>
    <source>
        <strain evidence="1">CBS 207.26</strain>
    </source>
</reference>
<dbReference type="EMBL" id="ML994623">
    <property type="protein sequence ID" value="KAF2188587.1"/>
    <property type="molecule type" value="Genomic_DNA"/>
</dbReference>
<proteinExistence type="predicted"/>